<evidence type="ECO:0000256" key="1">
    <source>
        <dbReference type="ARBA" id="ARBA00024353"/>
    </source>
</evidence>
<dbReference type="Pfam" id="PF13490">
    <property type="entry name" value="zf-HC2"/>
    <property type="match status" value="1"/>
</dbReference>
<evidence type="ECO:0000313" key="6">
    <source>
        <dbReference type="Proteomes" id="UP000070539"/>
    </source>
</evidence>
<gene>
    <name evidence="5" type="primary">rsiW</name>
    <name evidence="5" type="ORF">CLNEO_07060</name>
</gene>
<accession>A0A136WGA9</accession>
<dbReference type="STRING" id="36847.CLNEO_07060"/>
<reference evidence="5 6" key="1">
    <citation type="submission" date="2016-01" db="EMBL/GenBank/DDBJ databases">
        <title>Genome sequence of Clostridium neopropionicum X4, DSM-3847.</title>
        <authorList>
            <person name="Poehlein A."/>
            <person name="Beck M.H."/>
            <person name="Bengelsdorf F.R."/>
            <person name="Daniel R."/>
            <person name="Duerre P."/>
        </authorList>
    </citation>
    <scope>NUCLEOTIDE SEQUENCE [LARGE SCALE GENOMIC DNA]</scope>
    <source>
        <strain evidence="5 6">DSM-3847</strain>
    </source>
</reference>
<feature type="transmembrane region" description="Helical" evidence="3">
    <location>
        <begin position="92"/>
        <end position="112"/>
    </location>
</feature>
<organism evidence="5 6">
    <name type="scientific">Anaerotignum neopropionicum</name>
    <dbReference type="NCBI Taxonomy" id="36847"/>
    <lineage>
        <taxon>Bacteria</taxon>
        <taxon>Bacillati</taxon>
        <taxon>Bacillota</taxon>
        <taxon>Clostridia</taxon>
        <taxon>Lachnospirales</taxon>
        <taxon>Anaerotignaceae</taxon>
        <taxon>Anaerotignum</taxon>
    </lineage>
</organism>
<dbReference type="AlphaFoldDB" id="A0A136WGA9"/>
<dbReference type="OrthoDB" id="9808253at2"/>
<evidence type="ECO:0000256" key="3">
    <source>
        <dbReference type="SAM" id="Phobius"/>
    </source>
</evidence>
<proteinExistence type="inferred from homology"/>
<feature type="domain" description="Putative zinc-finger" evidence="4">
    <location>
        <begin position="3"/>
        <end position="37"/>
    </location>
</feature>
<name>A0A136WGA9_9FIRM</name>
<comment type="similarity">
    <text evidence="1">Belongs to the zinc-associated anti-sigma factor (ZAS) superfamily. Anti-sigma-W factor family.</text>
</comment>
<dbReference type="InterPro" id="IPR041916">
    <property type="entry name" value="Anti_sigma_zinc_sf"/>
</dbReference>
<keyword evidence="6" id="KW-1185">Reference proteome</keyword>
<dbReference type="InterPro" id="IPR027383">
    <property type="entry name" value="Znf_put"/>
</dbReference>
<dbReference type="EMBL" id="LRVM01000002">
    <property type="protein sequence ID" value="KXL53480.1"/>
    <property type="molecule type" value="Genomic_DNA"/>
</dbReference>
<dbReference type="Gene3D" id="1.10.10.1320">
    <property type="entry name" value="Anti-sigma factor, zinc-finger domain"/>
    <property type="match status" value="1"/>
</dbReference>
<keyword evidence="3" id="KW-0472">Membrane</keyword>
<dbReference type="Proteomes" id="UP000070539">
    <property type="component" value="Unassembled WGS sequence"/>
</dbReference>
<protein>
    <recommendedName>
        <fullName evidence="2">Anti-sigma-W factor RsiW</fullName>
    </recommendedName>
</protein>
<sequence>MSCEKCREFLWEYLTHGLTKENADTVAKHLEQCMDCQKEAIQLQKIIDSLKSLPEEELPEGYHEELMGKLAQEQKGISLIVPKKPRHRWKQFSLIAAAIVLVAAIGGGQDILSLRGNRNQVTKDFANQEKDETANDIMMKFSAVPEESGTGMTDQAMFQMKSLPTEDGEIGQVAEQNSIAQETGSNGEQNAKQKDIQIVQEALPKEASQNEESQILMGNSDEESVSQVSDAQTRGMMLLQADKGEEAYERQQVILTVEREDGVADKISDLANSFGGFEVERTLDKSIVVSIPSNHGEDFKNGLKAMGEMRYLEEISGGMDDVQFEVTLETK</sequence>
<dbReference type="RefSeq" id="WP_066084645.1">
    <property type="nucleotide sequence ID" value="NZ_LRVM01000002.1"/>
</dbReference>
<evidence type="ECO:0000256" key="2">
    <source>
        <dbReference type="ARBA" id="ARBA00024438"/>
    </source>
</evidence>
<evidence type="ECO:0000259" key="4">
    <source>
        <dbReference type="Pfam" id="PF13490"/>
    </source>
</evidence>
<keyword evidence="3" id="KW-0812">Transmembrane</keyword>
<evidence type="ECO:0000313" key="5">
    <source>
        <dbReference type="EMBL" id="KXL53480.1"/>
    </source>
</evidence>
<keyword evidence="3" id="KW-1133">Transmembrane helix</keyword>
<comment type="caution">
    <text evidence="5">The sequence shown here is derived from an EMBL/GenBank/DDBJ whole genome shotgun (WGS) entry which is preliminary data.</text>
</comment>